<dbReference type="PANTHER" id="PTHR32060">
    <property type="entry name" value="TAIL-SPECIFIC PROTEASE"/>
    <property type="match status" value="1"/>
</dbReference>
<gene>
    <name evidence="1" type="ORF">Vretimale_3975</name>
</gene>
<dbReference type="PANTHER" id="PTHR32060:SF22">
    <property type="entry name" value="CARBOXYL-TERMINAL-PROCESSING PEPTIDASE 3, CHLOROPLASTIC"/>
    <property type="match status" value="1"/>
</dbReference>
<evidence type="ECO:0000313" key="1">
    <source>
        <dbReference type="EMBL" id="GIL98785.1"/>
    </source>
</evidence>
<accession>A0A8J4G105</accession>
<reference evidence="1" key="1">
    <citation type="journal article" date="2021" name="Proc. Natl. Acad. Sci. U.S.A.">
        <title>Three genomes in the algal genus Volvox reveal the fate of a haploid sex-determining region after a transition to homothallism.</title>
        <authorList>
            <person name="Yamamoto K."/>
            <person name="Hamaji T."/>
            <person name="Kawai-Toyooka H."/>
            <person name="Matsuzaki R."/>
            <person name="Takahashi F."/>
            <person name="Nishimura Y."/>
            <person name="Kawachi M."/>
            <person name="Noguchi H."/>
            <person name="Minakuchi Y."/>
            <person name="Umen J.G."/>
            <person name="Toyoda A."/>
            <person name="Nozaki H."/>
        </authorList>
    </citation>
    <scope>NUCLEOTIDE SEQUENCE</scope>
    <source>
        <strain evidence="1">NIES-3785</strain>
    </source>
</reference>
<name>A0A8J4G105_9CHLO</name>
<sequence>MRAWAPHPQASPTQWPICHHRVIIRNKIVRTTLAYRPCLGHDTPSPAHDDLNSLGARVGALLVSALSSCAIILSSSLPALAADSLTIKFRASRNPEIRAAQEVLVQAWGVVRERYVDASFNKQDWDQQLQAFLAATQLAATRDEALQQVPKMLQTLGDPYTRVLLQGGGDIESFQALKQAKVFSTG</sequence>
<feature type="non-terminal residue" evidence="1">
    <location>
        <position position="1"/>
    </location>
</feature>
<dbReference type="Proteomes" id="UP000722791">
    <property type="component" value="Unassembled WGS sequence"/>
</dbReference>
<evidence type="ECO:0000313" key="2">
    <source>
        <dbReference type="Proteomes" id="UP000722791"/>
    </source>
</evidence>
<dbReference type="EMBL" id="BNCQ01000006">
    <property type="protein sequence ID" value="GIL98785.1"/>
    <property type="molecule type" value="Genomic_DNA"/>
</dbReference>
<proteinExistence type="predicted"/>
<dbReference type="InterPro" id="IPR029045">
    <property type="entry name" value="ClpP/crotonase-like_dom_sf"/>
</dbReference>
<dbReference type="SUPFAM" id="SSF52096">
    <property type="entry name" value="ClpP/crotonase"/>
    <property type="match status" value="1"/>
</dbReference>
<protein>
    <submittedName>
        <fullName evidence="1">Uncharacterized protein</fullName>
    </submittedName>
</protein>
<dbReference type="GO" id="GO:0004175">
    <property type="term" value="F:endopeptidase activity"/>
    <property type="evidence" value="ECO:0007669"/>
    <property type="project" value="TreeGrafter"/>
</dbReference>
<comment type="caution">
    <text evidence="1">The sequence shown here is derived from an EMBL/GenBank/DDBJ whole genome shotgun (WGS) entry which is preliminary data.</text>
</comment>
<dbReference type="AlphaFoldDB" id="A0A8J4G105"/>
<organism evidence="1 2">
    <name type="scientific">Volvox reticuliferus</name>
    <dbReference type="NCBI Taxonomy" id="1737510"/>
    <lineage>
        <taxon>Eukaryota</taxon>
        <taxon>Viridiplantae</taxon>
        <taxon>Chlorophyta</taxon>
        <taxon>core chlorophytes</taxon>
        <taxon>Chlorophyceae</taxon>
        <taxon>CS clade</taxon>
        <taxon>Chlamydomonadales</taxon>
        <taxon>Volvocaceae</taxon>
        <taxon>Volvox</taxon>
    </lineage>
</organism>
<dbReference type="Gene3D" id="3.30.750.44">
    <property type="match status" value="1"/>
</dbReference>